<keyword evidence="2" id="KW-1185">Reference proteome</keyword>
<dbReference type="AlphaFoldDB" id="A0AAD9WKM4"/>
<evidence type="ECO:0000313" key="2">
    <source>
        <dbReference type="Proteomes" id="UP001280121"/>
    </source>
</evidence>
<proteinExistence type="predicted"/>
<protein>
    <recommendedName>
        <fullName evidence="3">Reverse transcriptase</fullName>
    </recommendedName>
</protein>
<dbReference type="EMBL" id="JANJYI010000009">
    <property type="protein sequence ID" value="KAK2634621.1"/>
    <property type="molecule type" value="Genomic_DNA"/>
</dbReference>
<sequence>MNSWKSSKDDNFSVVSDYFAGMFHSEQPSIDQLAPVLDSVQPRLSYRSGRFLDSRFLPEEIHRAIFDMAPSKVLGPDGLPALFYQKFWHLVGPQVTTVCLSVLNVDASLD</sequence>
<evidence type="ECO:0000313" key="1">
    <source>
        <dbReference type="EMBL" id="KAK2634621.1"/>
    </source>
</evidence>
<comment type="caution">
    <text evidence="1">The sequence shown here is derived from an EMBL/GenBank/DDBJ whole genome shotgun (WGS) entry which is preliminary data.</text>
</comment>
<organism evidence="1 2">
    <name type="scientific">Dipteronia dyeriana</name>
    <dbReference type="NCBI Taxonomy" id="168575"/>
    <lineage>
        <taxon>Eukaryota</taxon>
        <taxon>Viridiplantae</taxon>
        <taxon>Streptophyta</taxon>
        <taxon>Embryophyta</taxon>
        <taxon>Tracheophyta</taxon>
        <taxon>Spermatophyta</taxon>
        <taxon>Magnoliopsida</taxon>
        <taxon>eudicotyledons</taxon>
        <taxon>Gunneridae</taxon>
        <taxon>Pentapetalae</taxon>
        <taxon>rosids</taxon>
        <taxon>malvids</taxon>
        <taxon>Sapindales</taxon>
        <taxon>Sapindaceae</taxon>
        <taxon>Hippocastanoideae</taxon>
        <taxon>Acereae</taxon>
        <taxon>Dipteronia</taxon>
    </lineage>
</organism>
<evidence type="ECO:0008006" key="3">
    <source>
        <dbReference type="Google" id="ProtNLM"/>
    </source>
</evidence>
<dbReference type="Proteomes" id="UP001280121">
    <property type="component" value="Unassembled WGS sequence"/>
</dbReference>
<reference evidence="1" key="1">
    <citation type="journal article" date="2023" name="Plant J.">
        <title>Genome sequences and population genomics provide insights into the demographic history, inbreeding, and mutation load of two 'living fossil' tree species of Dipteronia.</title>
        <authorList>
            <person name="Feng Y."/>
            <person name="Comes H.P."/>
            <person name="Chen J."/>
            <person name="Zhu S."/>
            <person name="Lu R."/>
            <person name="Zhang X."/>
            <person name="Li P."/>
            <person name="Qiu J."/>
            <person name="Olsen K.M."/>
            <person name="Qiu Y."/>
        </authorList>
    </citation>
    <scope>NUCLEOTIDE SEQUENCE</scope>
    <source>
        <strain evidence="1">KIB01</strain>
    </source>
</reference>
<name>A0AAD9WKM4_9ROSI</name>
<gene>
    <name evidence="1" type="ORF">Ddye_029413</name>
</gene>
<accession>A0AAD9WKM4</accession>